<dbReference type="RefSeq" id="WP_110047193.1">
    <property type="nucleotide sequence ID" value="NZ_CP054613.1"/>
</dbReference>
<evidence type="ECO:0000313" key="7">
    <source>
        <dbReference type="EMBL" id="PWV92070.1"/>
    </source>
</evidence>
<keyword evidence="4 6" id="KW-1133">Transmembrane helix</keyword>
<dbReference type="OrthoDB" id="9774361at2"/>
<dbReference type="Proteomes" id="UP000246635">
    <property type="component" value="Unassembled WGS sequence"/>
</dbReference>
<evidence type="ECO:0000256" key="2">
    <source>
        <dbReference type="ARBA" id="ARBA00009773"/>
    </source>
</evidence>
<evidence type="ECO:0000256" key="3">
    <source>
        <dbReference type="ARBA" id="ARBA00022692"/>
    </source>
</evidence>
<dbReference type="NCBIfam" id="TIGR02872">
    <property type="entry name" value="spore_ytvI"/>
    <property type="match status" value="1"/>
</dbReference>
<feature type="transmembrane region" description="Helical" evidence="6">
    <location>
        <begin position="33"/>
        <end position="50"/>
    </location>
</feature>
<comment type="caution">
    <text evidence="7">The sequence shown here is derived from an EMBL/GenBank/DDBJ whole genome shotgun (WGS) entry which is preliminary data.</text>
</comment>
<gene>
    <name evidence="7" type="ORF">DFQ01_13757</name>
</gene>
<dbReference type="InterPro" id="IPR002549">
    <property type="entry name" value="AI-2E-like"/>
</dbReference>
<dbReference type="GO" id="GO:0016020">
    <property type="term" value="C:membrane"/>
    <property type="evidence" value="ECO:0007669"/>
    <property type="project" value="UniProtKB-SubCell"/>
</dbReference>
<reference evidence="7 8" key="1">
    <citation type="submission" date="2018-05" db="EMBL/GenBank/DDBJ databases">
        <title>Genomic Encyclopedia of Type Strains, Phase III (KMG-III): the genomes of soil and plant-associated and newly described type strains.</title>
        <authorList>
            <person name="Whitman W."/>
        </authorList>
    </citation>
    <scope>NUCLEOTIDE SEQUENCE [LARGE SCALE GENOMIC DNA]</scope>
    <source>
        <strain evidence="7 8">CECT 5696</strain>
    </source>
</reference>
<feature type="transmembrane region" description="Helical" evidence="6">
    <location>
        <begin position="290"/>
        <end position="308"/>
    </location>
</feature>
<dbReference type="Pfam" id="PF01594">
    <property type="entry name" value="AI-2E_transport"/>
    <property type="match status" value="1"/>
</dbReference>
<feature type="transmembrane region" description="Helical" evidence="6">
    <location>
        <begin position="328"/>
        <end position="353"/>
    </location>
</feature>
<dbReference type="GO" id="GO:0055085">
    <property type="term" value="P:transmembrane transport"/>
    <property type="evidence" value="ECO:0007669"/>
    <property type="project" value="TreeGrafter"/>
</dbReference>
<dbReference type="AlphaFoldDB" id="A0A2V2YHL0"/>
<evidence type="ECO:0000256" key="1">
    <source>
        <dbReference type="ARBA" id="ARBA00004141"/>
    </source>
</evidence>
<feature type="transmembrane region" description="Helical" evidence="6">
    <location>
        <begin position="62"/>
        <end position="84"/>
    </location>
</feature>
<name>A0A2V2YHL0_9BACL</name>
<feature type="transmembrane region" description="Helical" evidence="6">
    <location>
        <begin position="9"/>
        <end position="27"/>
    </location>
</feature>
<protein>
    <submittedName>
        <fullName evidence="7">Sporulation integral membrane protein YtvI</fullName>
    </submittedName>
</protein>
<evidence type="ECO:0000256" key="6">
    <source>
        <dbReference type="SAM" id="Phobius"/>
    </source>
</evidence>
<keyword evidence="3 6" id="KW-0812">Transmembrane</keyword>
<proteinExistence type="inferred from homology"/>
<evidence type="ECO:0000256" key="4">
    <source>
        <dbReference type="ARBA" id="ARBA00022989"/>
    </source>
</evidence>
<dbReference type="EMBL" id="QGTQ01000037">
    <property type="protein sequence ID" value="PWV92070.1"/>
    <property type="molecule type" value="Genomic_DNA"/>
</dbReference>
<dbReference type="PANTHER" id="PTHR21716:SF68">
    <property type="entry name" value="TRANSPORT PROTEIN YTVI-RELATED"/>
    <property type="match status" value="1"/>
</dbReference>
<evidence type="ECO:0000256" key="5">
    <source>
        <dbReference type="ARBA" id="ARBA00023136"/>
    </source>
</evidence>
<keyword evidence="8" id="KW-1185">Reference proteome</keyword>
<evidence type="ECO:0000313" key="8">
    <source>
        <dbReference type="Proteomes" id="UP000246635"/>
    </source>
</evidence>
<accession>A0A2V2YHL0</accession>
<dbReference type="PANTHER" id="PTHR21716">
    <property type="entry name" value="TRANSMEMBRANE PROTEIN"/>
    <property type="match status" value="1"/>
</dbReference>
<feature type="transmembrane region" description="Helical" evidence="6">
    <location>
        <begin position="265"/>
        <end position="283"/>
    </location>
</feature>
<keyword evidence="5 6" id="KW-0472">Membrane</keyword>
<feature type="transmembrane region" description="Helical" evidence="6">
    <location>
        <begin position="231"/>
        <end position="259"/>
    </location>
</feature>
<feature type="transmembrane region" description="Helical" evidence="6">
    <location>
        <begin position="168"/>
        <end position="189"/>
    </location>
</feature>
<comment type="subcellular location">
    <subcellularLocation>
        <location evidence="1">Membrane</location>
        <topology evidence="1">Multi-pass membrane protein</topology>
    </subcellularLocation>
</comment>
<sequence length="371" mass="41450">MNKVVAMRLWRGLFVAVMLTLLVLAVIYVTPLVYPFLIGWILAYVLNPFVRFLQKKARFPRWLAVTFSLFLFVIIAVTIISALITRIVTEVIHLSQSINGTINWWRDEFDKFVNTPDMQDLINKISTFYNENPKYQQPINNKIEDTANLLAEASTNLVTHFFNGLTSILISLPNVLTITVVVLLASFFIGKDWHKHAKVVTGWVPTGLLKSISTVWVDLQKALFGYLRSQFIMISITAVVVIIGLLLLGVNYAITIGLLIGFVDLLPYLGVGAVMVPWIAYTFIYGDVQLGIGLSILYGVILVARQMIEPKVLASSVGLDPLPTLIAMFVGLKLFGVLGLIIGPVSLVILFAFQRANVFRDLYNFILRGAK</sequence>
<dbReference type="InterPro" id="IPR014227">
    <property type="entry name" value="YtvI-like"/>
</dbReference>
<organism evidence="7 8">
    <name type="scientific">Paenibacillus cellulosilyticus</name>
    <dbReference type="NCBI Taxonomy" id="375489"/>
    <lineage>
        <taxon>Bacteria</taxon>
        <taxon>Bacillati</taxon>
        <taxon>Bacillota</taxon>
        <taxon>Bacilli</taxon>
        <taxon>Bacillales</taxon>
        <taxon>Paenibacillaceae</taxon>
        <taxon>Paenibacillus</taxon>
    </lineage>
</organism>
<comment type="similarity">
    <text evidence="2">Belongs to the autoinducer-2 exporter (AI-2E) (TC 2.A.86) family.</text>
</comment>